<dbReference type="RefSeq" id="WP_039496298.1">
    <property type="nucleotide sequence ID" value="NZ_CBCSDF010000017.1"/>
</dbReference>
<reference evidence="1" key="1">
    <citation type="submission" date="2019-10" db="EMBL/GenBank/DDBJ databases">
        <authorList>
            <person name="Paulsen S."/>
        </authorList>
    </citation>
    <scope>NUCLEOTIDE SEQUENCE</scope>
    <source>
        <strain evidence="1">LMG 19692</strain>
    </source>
</reference>
<dbReference type="InterPro" id="IPR016024">
    <property type="entry name" value="ARM-type_fold"/>
</dbReference>
<keyword evidence="4" id="KW-1185">Reference proteome</keyword>
<dbReference type="EMBL" id="WEIA01000003">
    <property type="protein sequence ID" value="NLR21110.1"/>
    <property type="molecule type" value="Genomic_DNA"/>
</dbReference>
<dbReference type="EMBL" id="CP137579">
    <property type="protein sequence ID" value="WOX30654.1"/>
    <property type="molecule type" value="Genomic_DNA"/>
</dbReference>
<proteinExistence type="predicted"/>
<evidence type="ECO:0000313" key="4">
    <source>
        <dbReference type="Proteomes" id="UP001304419"/>
    </source>
</evidence>
<organism evidence="1 3">
    <name type="scientific">Pseudoalteromonas maricaloris</name>
    <dbReference type="NCBI Taxonomy" id="184924"/>
    <lineage>
        <taxon>Bacteria</taxon>
        <taxon>Pseudomonadati</taxon>
        <taxon>Pseudomonadota</taxon>
        <taxon>Gammaproteobacteria</taxon>
        <taxon>Alteromonadales</taxon>
        <taxon>Pseudoalteromonadaceae</taxon>
        <taxon>Pseudoalteromonas</taxon>
    </lineage>
</organism>
<dbReference type="Proteomes" id="UP001304419">
    <property type="component" value="Chromosome 2"/>
</dbReference>
<reference evidence="2 4" key="2">
    <citation type="submission" date="2023-10" db="EMBL/GenBank/DDBJ databases">
        <title>To unveil natural product biosynthetic capacity in Pseudoalteromonas.</title>
        <authorList>
            <person name="Wang J."/>
        </authorList>
    </citation>
    <scope>NUCLEOTIDE SEQUENCE [LARGE SCALE GENOMIC DNA]</scope>
    <source>
        <strain evidence="2 4">DSM 15914</strain>
    </source>
</reference>
<sequence>MNTATREKGASRKGQLTQLELDKLNHGITESKTLVECLEVDFAELATSLRLFTSDDLISISESRNLGITKRMSAMGVLLNSKLSPRDKSALQKHPSDLVRGWVAYAIGCDNNLNLEQKIGSLIPLIDDHHFGVREWSWLAVRADIASDITAAISLLEPLTYSDSSRIRRFASESIRPRGVWCKHIPELKKAPELAEVILNNLKSDQDKYVIDSVANWLNDCAKDNPNWVLNICNKWQKSETPISHRLLEKATRSIKI</sequence>
<name>A0A8I2KKJ7_9GAMM</name>
<evidence type="ECO:0000313" key="2">
    <source>
        <dbReference type="EMBL" id="WOX30654.1"/>
    </source>
</evidence>
<dbReference type="Proteomes" id="UP000646877">
    <property type="component" value="Unassembled WGS sequence"/>
</dbReference>
<dbReference type="SUPFAM" id="SSF48371">
    <property type="entry name" value="ARM repeat"/>
    <property type="match status" value="1"/>
</dbReference>
<protein>
    <submittedName>
        <fullName evidence="1">DNA alkylation repair protein</fullName>
    </submittedName>
</protein>
<gene>
    <name evidence="1" type="ORF">F9Y85_07230</name>
    <name evidence="2" type="ORF">R5H13_22500</name>
</gene>
<dbReference type="Gene3D" id="1.25.40.290">
    <property type="entry name" value="ARM repeat domains"/>
    <property type="match status" value="1"/>
</dbReference>
<dbReference type="AlphaFoldDB" id="A0A8I2KKJ7"/>
<accession>A0A8I2KKJ7</accession>
<evidence type="ECO:0000313" key="3">
    <source>
        <dbReference type="Proteomes" id="UP000646877"/>
    </source>
</evidence>
<evidence type="ECO:0000313" key="1">
    <source>
        <dbReference type="EMBL" id="NLR21110.1"/>
    </source>
</evidence>